<accession>A0A9Y2AIE1</accession>
<proteinExistence type="predicted"/>
<dbReference type="Gene3D" id="2.70.70.10">
    <property type="entry name" value="Glucose Permease (Domain IIA)"/>
    <property type="match status" value="1"/>
</dbReference>
<dbReference type="InterPro" id="IPR050570">
    <property type="entry name" value="Cell_wall_metabolism_enzyme"/>
</dbReference>
<evidence type="ECO:0000256" key="1">
    <source>
        <dbReference type="SAM" id="Phobius"/>
    </source>
</evidence>
<dbReference type="GO" id="GO:0004222">
    <property type="term" value="F:metalloendopeptidase activity"/>
    <property type="evidence" value="ECO:0007669"/>
    <property type="project" value="TreeGrafter"/>
</dbReference>
<keyword evidence="1" id="KW-0472">Membrane</keyword>
<dbReference type="SUPFAM" id="SSF51261">
    <property type="entry name" value="Duplicated hybrid motif"/>
    <property type="match status" value="1"/>
</dbReference>
<keyword evidence="1" id="KW-0812">Transmembrane</keyword>
<protein>
    <submittedName>
        <fullName evidence="3">M23 family metallopeptidase</fullName>
    </submittedName>
</protein>
<keyword evidence="1" id="KW-1133">Transmembrane helix</keyword>
<dbReference type="Pfam" id="PF01551">
    <property type="entry name" value="Peptidase_M23"/>
    <property type="match status" value="1"/>
</dbReference>
<dbReference type="EMBL" id="CP120678">
    <property type="protein sequence ID" value="WIW71409.1"/>
    <property type="molecule type" value="Genomic_DNA"/>
</dbReference>
<keyword evidence="4" id="KW-1185">Reference proteome</keyword>
<dbReference type="PANTHER" id="PTHR21666">
    <property type="entry name" value="PEPTIDASE-RELATED"/>
    <property type="match status" value="1"/>
</dbReference>
<gene>
    <name evidence="3" type="ORF">P3F81_03595</name>
</gene>
<dbReference type="PANTHER" id="PTHR21666:SF290">
    <property type="entry name" value="PEPTIDASE M23 DOMAIN PROTEIN"/>
    <property type="match status" value="1"/>
</dbReference>
<dbReference type="KEGG" id="sgbi:P3F81_03595"/>
<reference evidence="3" key="1">
    <citation type="submission" date="2023-03" db="EMBL/GenBank/DDBJ databases">
        <title>Selenobaculum gbiensis gen. nov. sp. nov., a new bacterium isolated from the gut microbiota of IBD patient.</title>
        <authorList>
            <person name="Yeo S."/>
            <person name="Park H."/>
            <person name="Huh C.S."/>
        </authorList>
    </citation>
    <scope>NUCLEOTIDE SEQUENCE</scope>
    <source>
        <strain evidence="3">ICN-92133</strain>
    </source>
</reference>
<evidence type="ECO:0000259" key="2">
    <source>
        <dbReference type="Pfam" id="PF01551"/>
    </source>
</evidence>
<dbReference type="InterPro" id="IPR011055">
    <property type="entry name" value="Dup_hybrid_motif"/>
</dbReference>
<evidence type="ECO:0000313" key="4">
    <source>
        <dbReference type="Proteomes" id="UP001243623"/>
    </source>
</evidence>
<dbReference type="CDD" id="cd12797">
    <property type="entry name" value="M23_peptidase"/>
    <property type="match status" value="1"/>
</dbReference>
<sequence>MPKKWNDWKSYWDNEEDWMYAYDEEKPYKKDLKKIAVAGSVFIVFYAIQAFHNPTGEVLKEYTRNVLEWKMDFKEITQGVQQHLPSIDSDILKHAQAVIARPTNPYQYMNIPVEGEIVSNFGWKDDEKGKPQYWQDGIEYKVPFGTKIKASSTGKVKSIAQTEERGKMVVLSHANEIETVYGYLEDVKVSEGDRVTQGQIIATSGNKVHTEEPMLYFGMREKGISVNPSDKVRLNSSQGLNSSES</sequence>
<dbReference type="Proteomes" id="UP001243623">
    <property type="component" value="Chromosome"/>
</dbReference>
<name>A0A9Y2AIE1_9FIRM</name>
<dbReference type="AlphaFoldDB" id="A0A9Y2AIE1"/>
<organism evidence="3 4">
    <name type="scientific">Selenobaculum gibii</name>
    <dbReference type="NCBI Taxonomy" id="3054208"/>
    <lineage>
        <taxon>Bacteria</taxon>
        <taxon>Bacillati</taxon>
        <taxon>Bacillota</taxon>
        <taxon>Negativicutes</taxon>
        <taxon>Selenomonadales</taxon>
        <taxon>Selenomonadaceae</taxon>
        <taxon>Selenobaculum</taxon>
    </lineage>
</organism>
<dbReference type="InterPro" id="IPR016047">
    <property type="entry name" value="M23ase_b-sheet_dom"/>
</dbReference>
<feature type="transmembrane region" description="Helical" evidence="1">
    <location>
        <begin position="35"/>
        <end position="52"/>
    </location>
</feature>
<dbReference type="RefSeq" id="WP_147667720.1">
    <property type="nucleotide sequence ID" value="NZ_CP120678.1"/>
</dbReference>
<feature type="domain" description="M23ase beta-sheet core" evidence="2">
    <location>
        <begin position="135"/>
        <end position="228"/>
    </location>
</feature>
<evidence type="ECO:0000313" key="3">
    <source>
        <dbReference type="EMBL" id="WIW71409.1"/>
    </source>
</evidence>